<dbReference type="AlphaFoldDB" id="A0AAU7JTE5"/>
<dbReference type="Pfam" id="PF00293">
    <property type="entry name" value="NUDIX"/>
    <property type="match status" value="1"/>
</dbReference>
<keyword evidence="1 3" id="KW-0378">Hydrolase</keyword>
<dbReference type="InterPro" id="IPR000086">
    <property type="entry name" value="NUDIX_hydrolase_dom"/>
</dbReference>
<protein>
    <submittedName>
        <fullName evidence="3">NUDIX hydrolase</fullName>
        <ecNumber evidence="3">3.6.-.-</ecNumber>
    </submittedName>
</protein>
<gene>
    <name evidence="3" type="ORF">ABEG17_19300</name>
</gene>
<dbReference type="GO" id="GO:0005829">
    <property type="term" value="C:cytosol"/>
    <property type="evidence" value="ECO:0007669"/>
    <property type="project" value="TreeGrafter"/>
</dbReference>
<dbReference type="EC" id="3.6.-.-" evidence="3"/>
<accession>A0AAU7JTE5</accession>
<dbReference type="CDD" id="cd24158">
    <property type="entry name" value="NUDIX_ADPRase_Rv1700"/>
    <property type="match status" value="1"/>
</dbReference>
<evidence type="ECO:0000313" key="3">
    <source>
        <dbReference type="EMBL" id="XBO43681.1"/>
    </source>
</evidence>
<dbReference type="InterPro" id="IPR015797">
    <property type="entry name" value="NUDIX_hydrolase-like_dom_sf"/>
</dbReference>
<dbReference type="GO" id="GO:0006753">
    <property type="term" value="P:nucleoside phosphate metabolic process"/>
    <property type="evidence" value="ECO:0007669"/>
    <property type="project" value="TreeGrafter"/>
</dbReference>
<dbReference type="GO" id="GO:0016787">
    <property type="term" value="F:hydrolase activity"/>
    <property type="evidence" value="ECO:0007669"/>
    <property type="project" value="UniProtKB-KW"/>
</dbReference>
<proteinExistence type="predicted"/>
<dbReference type="PROSITE" id="PS51462">
    <property type="entry name" value="NUDIX"/>
    <property type="match status" value="1"/>
</dbReference>
<dbReference type="SUPFAM" id="SSF55811">
    <property type="entry name" value="Nudix"/>
    <property type="match status" value="1"/>
</dbReference>
<dbReference type="RefSeq" id="WP_406831122.1">
    <property type="nucleotide sequence ID" value="NZ_CP157483.1"/>
</dbReference>
<evidence type="ECO:0000259" key="2">
    <source>
        <dbReference type="PROSITE" id="PS51462"/>
    </source>
</evidence>
<sequence>MSESLEGDGPLADRFEERPVVASETVFRGRVWDVVSETVDLGEAGAVTREFVRHPGAVAVAAVDAEGRIALIQQYRHPVRTFEWEIPAGLLDVEGEAPHVGAARELHEEADLVAGTWHVLADYVSSPGGLDEALRIYLARDLSPVPHEDRHTRDGEELGMPLRWVPLEQVRDAFLAGDLHNATMGIAALAALASREQGWSTLRPVDAPWPRRSA</sequence>
<dbReference type="Gene3D" id="3.90.79.10">
    <property type="entry name" value="Nucleoside Triphosphate Pyrophosphohydrolase"/>
    <property type="match status" value="1"/>
</dbReference>
<dbReference type="EMBL" id="CP157483">
    <property type="protein sequence ID" value="XBO43681.1"/>
    <property type="molecule type" value="Genomic_DNA"/>
</dbReference>
<name>A0AAU7JTE5_9MICO</name>
<reference evidence="3" key="1">
    <citation type="submission" date="2024-05" db="EMBL/GenBank/DDBJ databases">
        <authorList>
            <person name="Kim S."/>
            <person name="Heo J."/>
            <person name="Choi H."/>
            <person name="Choi Y."/>
            <person name="Kwon S.-W."/>
            <person name="Kim Y."/>
        </authorList>
    </citation>
    <scope>NUCLEOTIDE SEQUENCE</scope>
    <source>
        <strain evidence="3">KACC 23699</strain>
    </source>
</reference>
<feature type="domain" description="Nudix hydrolase" evidence="2">
    <location>
        <begin position="52"/>
        <end position="192"/>
    </location>
</feature>
<dbReference type="GO" id="GO:0019693">
    <property type="term" value="P:ribose phosphate metabolic process"/>
    <property type="evidence" value="ECO:0007669"/>
    <property type="project" value="TreeGrafter"/>
</dbReference>
<dbReference type="PANTHER" id="PTHR11839">
    <property type="entry name" value="UDP/ADP-SUGAR PYROPHOSPHATASE"/>
    <property type="match status" value="1"/>
</dbReference>
<dbReference type="PANTHER" id="PTHR11839:SF31">
    <property type="entry name" value="ADP-RIBOSE PYROPHOSPHATASE"/>
    <property type="match status" value="1"/>
</dbReference>
<organism evidence="3">
    <name type="scientific">Pedococcus sp. KACC 23699</name>
    <dbReference type="NCBI Taxonomy" id="3149228"/>
    <lineage>
        <taxon>Bacteria</taxon>
        <taxon>Bacillati</taxon>
        <taxon>Actinomycetota</taxon>
        <taxon>Actinomycetes</taxon>
        <taxon>Micrococcales</taxon>
        <taxon>Intrasporangiaceae</taxon>
        <taxon>Pedococcus</taxon>
    </lineage>
</organism>
<evidence type="ECO:0000256" key="1">
    <source>
        <dbReference type="ARBA" id="ARBA00022801"/>
    </source>
</evidence>